<dbReference type="SMART" id="SM00354">
    <property type="entry name" value="HTH_LACI"/>
    <property type="match status" value="1"/>
</dbReference>
<dbReference type="SUPFAM" id="SSF53822">
    <property type="entry name" value="Periplasmic binding protein-like I"/>
    <property type="match status" value="1"/>
</dbReference>
<evidence type="ECO:0000256" key="2">
    <source>
        <dbReference type="ARBA" id="ARBA00023015"/>
    </source>
</evidence>
<dbReference type="GO" id="GO:0000976">
    <property type="term" value="F:transcription cis-regulatory region binding"/>
    <property type="evidence" value="ECO:0007669"/>
    <property type="project" value="TreeGrafter"/>
</dbReference>
<dbReference type="Proteomes" id="UP000436989">
    <property type="component" value="Unassembled WGS sequence"/>
</dbReference>
<keyword evidence="3 6" id="KW-0238">DNA-binding</keyword>
<dbReference type="Gene3D" id="1.10.260.40">
    <property type="entry name" value="lambda repressor-like DNA-binding domains"/>
    <property type="match status" value="1"/>
</dbReference>
<keyword evidence="4" id="KW-0804">Transcription</keyword>
<keyword evidence="2" id="KW-0805">Transcription regulation</keyword>
<accession>A0A6N8GQ00</accession>
<gene>
    <name evidence="6" type="ORF">GMA12_07030</name>
</gene>
<evidence type="ECO:0000256" key="3">
    <source>
        <dbReference type="ARBA" id="ARBA00023125"/>
    </source>
</evidence>
<comment type="caution">
    <text evidence="6">The sequence shown here is derived from an EMBL/GenBank/DDBJ whole genome shotgun (WGS) entry which is preliminary data.</text>
</comment>
<dbReference type="InterPro" id="IPR028082">
    <property type="entry name" value="Peripla_BP_I"/>
</dbReference>
<proteinExistence type="predicted"/>
<dbReference type="InterPro" id="IPR046335">
    <property type="entry name" value="LacI/GalR-like_sensor"/>
</dbReference>
<organism evidence="6 7">
    <name type="scientific">Kocuria sediminis</name>
    <dbReference type="NCBI Taxonomy" id="1038857"/>
    <lineage>
        <taxon>Bacteria</taxon>
        <taxon>Bacillati</taxon>
        <taxon>Actinomycetota</taxon>
        <taxon>Actinomycetes</taxon>
        <taxon>Micrococcales</taxon>
        <taxon>Micrococcaceae</taxon>
        <taxon>Kocuria</taxon>
    </lineage>
</organism>
<evidence type="ECO:0000256" key="1">
    <source>
        <dbReference type="ARBA" id="ARBA00022491"/>
    </source>
</evidence>
<dbReference type="InterPro" id="IPR010982">
    <property type="entry name" value="Lambda_DNA-bd_dom_sf"/>
</dbReference>
<dbReference type="AlphaFoldDB" id="A0A6N8GQ00"/>
<protein>
    <submittedName>
        <fullName evidence="6">LacI family DNA-binding transcriptional regulator</fullName>
    </submittedName>
</protein>
<dbReference type="RefSeq" id="WP_162459593.1">
    <property type="nucleotide sequence ID" value="NZ_WOGU01000005.1"/>
</dbReference>
<keyword evidence="1" id="KW-0678">Repressor</keyword>
<dbReference type="InterPro" id="IPR000843">
    <property type="entry name" value="HTH_LacI"/>
</dbReference>
<feature type="domain" description="HTH lacI-type" evidence="5">
    <location>
        <begin position="11"/>
        <end position="67"/>
    </location>
</feature>
<dbReference type="EMBL" id="WOGU01000005">
    <property type="protein sequence ID" value="MUN62894.1"/>
    <property type="molecule type" value="Genomic_DNA"/>
</dbReference>
<dbReference type="SUPFAM" id="SSF47413">
    <property type="entry name" value="lambda repressor-like DNA-binding domains"/>
    <property type="match status" value="1"/>
</dbReference>
<evidence type="ECO:0000313" key="6">
    <source>
        <dbReference type="EMBL" id="MUN62894.1"/>
    </source>
</evidence>
<evidence type="ECO:0000256" key="4">
    <source>
        <dbReference type="ARBA" id="ARBA00023163"/>
    </source>
</evidence>
<dbReference type="Pfam" id="PF13377">
    <property type="entry name" value="Peripla_BP_3"/>
    <property type="match status" value="1"/>
</dbReference>
<evidence type="ECO:0000259" key="5">
    <source>
        <dbReference type="PROSITE" id="PS50932"/>
    </source>
</evidence>
<evidence type="ECO:0000313" key="7">
    <source>
        <dbReference type="Proteomes" id="UP000436989"/>
    </source>
</evidence>
<dbReference type="Pfam" id="PF00356">
    <property type="entry name" value="LacI"/>
    <property type="match status" value="1"/>
</dbReference>
<dbReference type="PROSITE" id="PS50932">
    <property type="entry name" value="HTH_LACI_2"/>
    <property type="match status" value="1"/>
</dbReference>
<reference evidence="6 7" key="1">
    <citation type="submission" date="2019-12" db="EMBL/GenBank/DDBJ databases">
        <authorList>
            <person name="Shi Y."/>
        </authorList>
    </citation>
    <scope>NUCLEOTIDE SEQUENCE [LARGE SCALE GENOMIC DNA]</scope>
    <source>
        <strain evidence="6 7">JCM 17929</strain>
    </source>
</reference>
<dbReference type="CDD" id="cd06267">
    <property type="entry name" value="PBP1_LacI_sugar_binding-like"/>
    <property type="match status" value="1"/>
</dbReference>
<dbReference type="GO" id="GO:0003700">
    <property type="term" value="F:DNA-binding transcription factor activity"/>
    <property type="evidence" value="ECO:0007669"/>
    <property type="project" value="TreeGrafter"/>
</dbReference>
<dbReference type="CDD" id="cd01392">
    <property type="entry name" value="HTH_LacI"/>
    <property type="match status" value="1"/>
</dbReference>
<name>A0A6N8GQ00_9MICC</name>
<keyword evidence="7" id="KW-1185">Reference proteome</keyword>
<dbReference type="PANTHER" id="PTHR30146">
    <property type="entry name" value="LACI-RELATED TRANSCRIPTIONAL REPRESSOR"/>
    <property type="match status" value="1"/>
</dbReference>
<dbReference type="PANTHER" id="PTHR30146:SF148">
    <property type="entry name" value="HTH-TYPE TRANSCRIPTIONAL REPRESSOR PURR-RELATED"/>
    <property type="match status" value="1"/>
</dbReference>
<dbReference type="Gene3D" id="3.40.50.2300">
    <property type="match status" value="2"/>
</dbReference>
<sequence length="346" mass="36514">MEPATPVRTRVRLVDVAELAGVTKSVASRVLNGDTTINVRPSTKQRILDAARTLNYAPHAGAKALAGARTKALALLVPDLMNAVYARIARGAYQRAREHGYVVLLAEDTVDSNAQSDYTDLVGAGRVEGLLIASARQGHPLLDSGQLDAIPHVFVNRSVPGSGRSLTVDLQGASQIAFDYLKGLGHERMAHISGPGVLMPAQEREKGFVAAASAAGYPAPFVVREIFDEAGGFRAAQQIIEARPDVTAVYAGTFSQSVGALKALRRSGVDVPGDVSVLSYDDLPLAEYLEPSLTTMSLPLLGLGQLAVDALVAQLQGTPPRDIVLPEKPIILERESTATVRSPGTA</sequence>